<dbReference type="WBParaSite" id="TMUE_0000002153.1">
    <property type="protein sequence ID" value="TMUE_0000002153.1"/>
    <property type="gene ID" value="WBGene00298008"/>
</dbReference>
<name>A0A5S6Q4P3_TRIMR</name>
<keyword evidence="1" id="KW-1185">Reference proteome</keyword>
<reference evidence="2" key="1">
    <citation type="submission" date="2019-12" db="UniProtKB">
        <authorList>
            <consortium name="WormBaseParasite"/>
        </authorList>
    </citation>
    <scope>IDENTIFICATION</scope>
</reference>
<dbReference type="Proteomes" id="UP000046395">
    <property type="component" value="Unassembled WGS sequence"/>
</dbReference>
<organism evidence="1 2">
    <name type="scientific">Trichuris muris</name>
    <name type="common">Mouse whipworm</name>
    <dbReference type="NCBI Taxonomy" id="70415"/>
    <lineage>
        <taxon>Eukaryota</taxon>
        <taxon>Metazoa</taxon>
        <taxon>Ecdysozoa</taxon>
        <taxon>Nematoda</taxon>
        <taxon>Enoplea</taxon>
        <taxon>Dorylaimia</taxon>
        <taxon>Trichinellida</taxon>
        <taxon>Trichuridae</taxon>
        <taxon>Trichuris</taxon>
    </lineage>
</organism>
<accession>A0A5S6Q4P3</accession>
<evidence type="ECO:0000313" key="1">
    <source>
        <dbReference type="Proteomes" id="UP000046395"/>
    </source>
</evidence>
<sequence>MPVVGGLLGDTPLRAYAENALPSLLGPKRQTTSSCLAGFGTGTLGQSLFRTRPYNVVWRTADQQFGEFRYLVQPPKDMESFHLYQLVCTSCLNRVNG</sequence>
<evidence type="ECO:0000313" key="2">
    <source>
        <dbReference type="WBParaSite" id="TMUE_0000002153.1"/>
    </source>
</evidence>
<proteinExistence type="predicted"/>
<dbReference type="AlphaFoldDB" id="A0A5S6Q4P3"/>
<protein>
    <submittedName>
        <fullName evidence="2">Uncharacterized protein</fullName>
    </submittedName>
</protein>